<organism evidence="6 7">
    <name type="scientific">Gossypium aridum</name>
    <name type="common">American cotton</name>
    <name type="synonym">Erioxylum aridum</name>
    <dbReference type="NCBI Taxonomy" id="34290"/>
    <lineage>
        <taxon>Eukaryota</taxon>
        <taxon>Viridiplantae</taxon>
        <taxon>Streptophyta</taxon>
        <taxon>Embryophyta</taxon>
        <taxon>Tracheophyta</taxon>
        <taxon>Spermatophyta</taxon>
        <taxon>Magnoliopsida</taxon>
        <taxon>eudicotyledons</taxon>
        <taxon>Gunneridae</taxon>
        <taxon>Pentapetalae</taxon>
        <taxon>rosids</taxon>
        <taxon>malvids</taxon>
        <taxon>Malvales</taxon>
        <taxon>Malvaceae</taxon>
        <taxon>Malvoideae</taxon>
        <taxon>Gossypium</taxon>
    </lineage>
</organism>
<name>A0A7J8XQ26_GOSAI</name>
<dbReference type="Gene3D" id="2.40.50.140">
    <property type="entry name" value="Nucleic acid-binding proteins"/>
    <property type="match status" value="1"/>
</dbReference>
<evidence type="ECO:0000256" key="4">
    <source>
        <dbReference type="ARBA" id="ARBA00023125"/>
    </source>
</evidence>
<dbReference type="GO" id="GO:0016233">
    <property type="term" value="P:telomere capping"/>
    <property type="evidence" value="ECO:0007669"/>
    <property type="project" value="TreeGrafter"/>
</dbReference>
<sequence>MPDPAINVVVGPSPMLPLHSQHKYTTPPSLNHIAAEIQRGIGEMGDYQFLMLKDAITCINQKVNLFAVILDFTLPQRTKGTDYFCKLKVIDESHSEFWVPVHVFAQEIDGLPLVASVGDIIQLSRVTMTVHEGDVYAIFNNKFSSFALYDGKDGDNFHPYKVSLRFHAREHDEKIIASMRKWLASSEVIDVPNFSLLREIDRVVCVNLACKMHVVRVSVSSLMIYKSSQKKILKLKLWCIIMKPVILIQCDTLSCLCIKKLTSLEIYKWAIEFSL</sequence>
<accession>A0A7J8XQ26</accession>
<dbReference type="CDD" id="cd04497">
    <property type="entry name" value="hPOT1_OB1_like"/>
    <property type="match status" value="1"/>
</dbReference>
<gene>
    <name evidence="6" type="ORF">Goari_007147</name>
</gene>
<comment type="subcellular location">
    <subcellularLocation>
        <location evidence="1">Chromosome</location>
        <location evidence="1">Telomere</location>
    </subcellularLocation>
</comment>
<dbReference type="InterPro" id="IPR028389">
    <property type="entry name" value="POT1"/>
</dbReference>
<dbReference type="Pfam" id="PF02765">
    <property type="entry name" value="POT1"/>
    <property type="match status" value="1"/>
</dbReference>
<dbReference type="SMART" id="SM00976">
    <property type="entry name" value="Telo_bind"/>
    <property type="match status" value="1"/>
</dbReference>
<protein>
    <recommendedName>
        <fullName evidence="5">Telomeric single stranded DNA binding POT1/Cdc13 domain-containing protein</fullName>
    </recommendedName>
</protein>
<keyword evidence="3" id="KW-0779">Telomere</keyword>
<feature type="domain" description="Telomeric single stranded DNA binding POT1/Cdc13" evidence="5">
    <location>
        <begin position="49"/>
        <end position="184"/>
    </location>
</feature>
<evidence type="ECO:0000313" key="7">
    <source>
        <dbReference type="Proteomes" id="UP000593577"/>
    </source>
</evidence>
<evidence type="ECO:0000256" key="3">
    <source>
        <dbReference type="ARBA" id="ARBA00022895"/>
    </source>
</evidence>
<keyword evidence="7" id="KW-1185">Reference proteome</keyword>
<dbReference type="Proteomes" id="UP000593577">
    <property type="component" value="Unassembled WGS sequence"/>
</dbReference>
<reference evidence="6 7" key="1">
    <citation type="journal article" date="2019" name="Genome Biol. Evol.">
        <title>Insights into the evolution of the New World diploid cottons (Gossypium, subgenus Houzingenia) based on genome sequencing.</title>
        <authorList>
            <person name="Grover C.E."/>
            <person name="Arick M.A. 2nd"/>
            <person name="Thrash A."/>
            <person name="Conover J.L."/>
            <person name="Sanders W.S."/>
            <person name="Peterson D.G."/>
            <person name="Frelichowski J.E."/>
            <person name="Scheffler J.A."/>
            <person name="Scheffler B.E."/>
            <person name="Wendel J.F."/>
        </authorList>
    </citation>
    <scope>NUCLEOTIDE SEQUENCE [LARGE SCALE GENOMIC DNA]</scope>
    <source>
        <strain evidence="6">185</strain>
        <tissue evidence="6">Leaf</tissue>
    </source>
</reference>
<dbReference type="PANTHER" id="PTHR14513">
    <property type="entry name" value="PROTECTION OF TELOMERES 1"/>
    <property type="match status" value="1"/>
</dbReference>
<dbReference type="SUPFAM" id="SSF50249">
    <property type="entry name" value="Nucleic acid-binding proteins"/>
    <property type="match status" value="1"/>
</dbReference>
<dbReference type="InterPro" id="IPR011564">
    <property type="entry name" value="Telomer_end-bd_POT1/Cdc13"/>
</dbReference>
<proteinExistence type="predicted"/>
<evidence type="ECO:0000256" key="1">
    <source>
        <dbReference type="ARBA" id="ARBA00004574"/>
    </source>
</evidence>
<evidence type="ECO:0000259" key="5">
    <source>
        <dbReference type="SMART" id="SM00976"/>
    </source>
</evidence>
<dbReference type="PANTHER" id="PTHR14513:SF0">
    <property type="entry name" value="PROTECTION OF TELOMERES PROTEIN 1"/>
    <property type="match status" value="1"/>
</dbReference>
<dbReference type="InterPro" id="IPR012340">
    <property type="entry name" value="NA-bd_OB-fold"/>
</dbReference>
<evidence type="ECO:0000256" key="2">
    <source>
        <dbReference type="ARBA" id="ARBA00022454"/>
    </source>
</evidence>
<keyword evidence="2" id="KW-0158">Chromosome</keyword>
<dbReference type="EMBL" id="JABFAA010000008">
    <property type="protein sequence ID" value="MBA0689417.1"/>
    <property type="molecule type" value="Genomic_DNA"/>
</dbReference>
<comment type="caution">
    <text evidence="6">The sequence shown here is derived from an EMBL/GenBank/DDBJ whole genome shotgun (WGS) entry which is preliminary data.</text>
</comment>
<dbReference type="GO" id="GO:0098505">
    <property type="term" value="F:G-rich strand telomeric DNA binding"/>
    <property type="evidence" value="ECO:0007669"/>
    <property type="project" value="TreeGrafter"/>
</dbReference>
<dbReference type="GO" id="GO:0032210">
    <property type="term" value="P:regulation of telomere maintenance via telomerase"/>
    <property type="evidence" value="ECO:0007669"/>
    <property type="project" value="TreeGrafter"/>
</dbReference>
<dbReference type="GO" id="GO:0000783">
    <property type="term" value="C:nuclear telomere cap complex"/>
    <property type="evidence" value="ECO:0007669"/>
    <property type="project" value="TreeGrafter"/>
</dbReference>
<keyword evidence="4" id="KW-0238">DNA-binding</keyword>
<dbReference type="GO" id="GO:0010521">
    <property type="term" value="F:telomerase inhibitor activity"/>
    <property type="evidence" value="ECO:0007669"/>
    <property type="project" value="TreeGrafter"/>
</dbReference>
<evidence type="ECO:0000313" key="6">
    <source>
        <dbReference type="EMBL" id="MBA0689417.1"/>
    </source>
</evidence>
<dbReference type="AlphaFoldDB" id="A0A7J8XQ26"/>